<reference evidence="5 6" key="1">
    <citation type="submission" date="2009-08" db="EMBL/GenBank/DDBJ databases">
        <authorList>
            <person name="Shrivastava S."/>
            <person name="Brinkac L.B."/>
            <person name="Brown J.L."/>
            <person name="Bruce D.B."/>
            <person name="Detter C."/>
            <person name="Green L.D."/>
            <person name="Munk C.A."/>
            <person name="Rogers Y.C."/>
            <person name="Tapia R."/>
            <person name="Sims D.R."/>
            <person name="Smith L.A."/>
            <person name="Smith T.J."/>
            <person name="Sutton G."/>
            <person name="Brettin T."/>
        </authorList>
    </citation>
    <scope>NUCLEOTIDE SEQUENCE [LARGE SCALE GENOMIC DNA]</scope>
    <source>
        <strain evidence="6">E4 str. BoNT E BL5262</strain>
    </source>
</reference>
<dbReference type="PROSITE" id="PS51898">
    <property type="entry name" value="TYR_RECOMBINASE"/>
    <property type="match status" value="1"/>
</dbReference>
<dbReference type="InterPro" id="IPR050090">
    <property type="entry name" value="Tyrosine_recombinase_XerCD"/>
</dbReference>
<gene>
    <name evidence="5" type="ORF">CLP_3081</name>
</gene>
<feature type="domain" description="Tyr recombinase" evidence="4">
    <location>
        <begin position="199"/>
        <end position="412"/>
    </location>
</feature>
<dbReference type="InterPro" id="IPR010998">
    <property type="entry name" value="Integrase_recombinase_N"/>
</dbReference>
<evidence type="ECO:0000256" key="2">
    <source>
        <dbReference type="ARBA" id="ARBA00023125"/>
    </source>
</evidence>
<dbReference type="AlphaFoldDB" id="C4IHC1"/>
<keyword evidence="6" id="KW-1185">Reference proteome</keyword>
<evidence type="ECO:0000259" key="4">
    <source>
        <dbReference type="PROSITE" id="PS51898"/>
    </source>
</evidence>
<dbReference type="GO" id="GO:0015074">
    <property type="term" value="P:DNA integration"/>
    <property type="evidence" value="ECO:0007669"/>
    <property type="project" value="InterPro"/>
</dbReference>
<evidence type="ECO:0000313" key="6">
    <source>
        <dbReference type="Proteomes" id="UP000003081"/>
    </source>
</evidence>
<keyword evidence="3" id="KW-0233">DNA recombination</keyword>
<dbReference type="Gene3D" id="1.10.150.130">
    <property type="match status" value="1"/>
</dbReference>
<dbReference type="GO" id="GO:0003677">
    <property type="term" value="F:DNA binding"/>
    <property type="evidence" value="ECO:0007669"/>
    <property type="project" value="UniProtKB-KW"/>
</dbReference>
<organism evidence="5 6">
    <name type="scientific">Clostridium butyricum E4 str. BoNT E BL5262</name>
    <dbReference type="NCBI Taxonomy" id="632245"/>
    <lineage>
        <taxon>Bacteria</taxon>
        <taxon>Bacillati</taxon>
        <taxon>Bacillota</taxon>
        <taxon>Clostridia</taxon>
        <taxon>Eubacteriales</taxon>
        <taxon>Clostridiaceae</taxon>
        <taxon>Clostridium</taxon>
    </lineage>
</organism>
<dbReference type="InterPro" id="IPR013762">
    <property type="entry name" value="Integrase-like_cat_sf"/>
</dbReference>
<proteinExistence type="inferred from homology"/>
<dbReference type="Gene3D" id="1.10.443.10">
    <property type="entry name" value="Intergrase catalytic core"/>
    <property type="match status" value="1"/>
</dbReference>
<evidence type="ECO:0000256" key="1">
    <source>
        <dbReference type="ARBA" id="ARBA00008857"/>
    </source>
</evidence>
<dbReference type="CDD" id="cd01189">
    <property type="entry name" value="INT_ICEBs1_C_like"/>
    <property type="match status" value="1"/>
</dbReference>
<dbReference type="EMBL" id="ACOM01000005">
    <property type="protein sequence ID" value="EEP54003.1"/>
    <property type="molecule type" value="Genomic_DNA"/>
</dbReference>
<dbReference type="GO" id="GO:0006310">
    <property type="term" value="P:DNA recombination"/>
    <property type="evidence" value="ECO:0007669"/>
    <property type="project" value="UniProtKB-KW"/>
</dbReference>
<dbReference type="Proteomes" id="UP000003081">
    <property type="component" value="Unassembled WGS sequence"/>
</dbReference>
<dbReference type="InterPro" id="IPR002104">
    <property type="entry name" value="Integrase_catalytic"/>
</dbReference>
<name>C4IHC1_CLOBU</name>
<dbReference type="RefSeq" id="WP_003408626.1">
    <property type="nucleotide sequence ID" value="NZ_ACOM01000005.1"/>
</dbReference>
<evidence type="ECO:0000256" key="3">
    <source>
        <dbReference type="ARBA" id="ARBA00023172"/>
    </source>
</evidence>
<dbReference type="SUPFAM" id="SSF56349">
    <property type="entry name" value="DNA breaking-rejoining enzymes"/>
    <property type="match status" value="1"/>
</dbReference>
<sequence length="421" mass="48570">MLKITIDYPYLYLNNKKYKCTYVVSHKQYQAKVPIPNPSKKKAYYGKTLLEIKTKILNALNCESTQEESPDKNIIQQHVDNTNQRKLATEVFEDMFHEKIESNPKSTYLTRIERVYKMYIEPVISKKFFDEITITDISNILNTGFERNFKKKSMNKFLEILYPTFELALDEGYITKSPLTARKLKMLRKKIENNTPSQSKSDNYNSSDLKNITDITEKYYLSSERTSFRYFPAFIFLINTGCRIGELCALKHSDIIYEGNTKFISINKTVQCKPILTDKFELTGNQELAISNSPKTKSGNRNIPLNEQALYALDLMKESDKKFNITSDFIFSRLDGNFSSTNMLRKSFNLLKELTGINKGSVHSLRHLFSSLLTSKNTNLKVHSYLMGHSSGHFSTDVYSSALIKDIVDATKNLTDYADTY</sequence>
<accession>C4IHC1</accession>
<evidence type="ECO:0000313" key="5">
    <source>
        <dbReference type="EMBL" id="EEP54003.1"/>
    </source>
</evidence>
<dbReference type="Pfam" id="PF00589">
    <property type="entry name" value="Phage_integrase"/>
    <property type="match status" value="1"/>
</dbReference>
<dbReference type="PANTHER" id="PTHR30349">
    <property type="entry name" value="PHAGE INTEGRASE-RELATED"/>
    <property type="match status" value="1"/>
</dbReference>
<protein>
    <submittedName>
        <fullName evidence="5">Site-specific recombinase, phage integrase family</fullName>
    </submittedName>
</protein>
<comment type="caution">
    <text evidence="5">The sequence shown here is derived from an EMBL/GenBank/DDBJ whole genome shotgun (WGS) entry which is preliminary data.</text>
</comment>
<keyword evidence="2" id="KW-0238">DNA-binding</keyword>
<dbReference type="InterPro" id="IPR011010">
    <property type="entry name" value="DNA_brk_join_enz"/>
</dbReference>
<comment type="similarity">
    <text evidence="1">Belongs to the 'phage' integrase family.</text>
</comment>
<dbReference type="HOGENOM" id="CLU_651663_0_0_9"/>
<dbReference type="PANTHER" id="PTHR30349:SF64">
    <property type="entry name" value="PROPHAGE INTEGRASE INTD-RELATED"/>
    <property type="match status" value="1"/>
</dbReference>
<dbReference type="eggNOG" id="COG0582">
    <property type="taxonomic scope" value="Bacteria"/>
</dbReference>